<sequence>MEVPQVSRTRLSSKKLSEGMRIDKKGHPILKGYKMHQVTFIDEIVKGNKIHQIVLVDCWKEHNFNNYENQNQKCCLIC</sequence>
<comment type="caution">
    <text evidence="1">The sequence shown here is derived from an EMBL/GenBank/DDBJ whole genome shotgun (WGS) entry which is preliminary data.</text>
</comment>
<evidence type="ECO:0000313" key="1">
    <source>
        <dbReference type="EMBL" id="CAD8054359.1"/>
    </source>
</evidence>
<reference evidence="1" key="1">
    <citation type="submission" date="2021-01" db="EMBL/GenBank/DDBJ databases">
        <authorList>
            <consortium name="Genoscope - CEA"/>
            <person name="William W."/>
        </authorList>
    </citation>
    <scope>NUCLEOTIDE SEQUENCE</scope>
</reference>
<dbReference type="Proteomes" id="UP000692954">
    <property type="component" value="Unassembled WGS sequence"/>
</dbReference>
<organism evidence="1 2">
    <name type="scientific">Paramecium sonneborni</name>
    <dbReference type="NCBI Taxonomy" id="65129"/>
    <lineage>
        <taxon>Eukaryota</taxon>
        <taxon>Sar</taxon>
        <taxon>Alveolata</taxon>
        <taxon>Ciliophora</taxon>
        <taxon>Intramacronucleata</taxon>
        <taxon>Oligohymenophorea</taxon>
        <taxon>Peniculida</taxon>
        <taxon>Parameciidae</taxon>
        <taxon>Paramecium</taxon>
    </lineage>
</organism>
<protein>
    <submittedName>
        <fullName evidence="1">Uncharacterized protein</fullName>
    </submittedName>
</protein>
<proteinExistence type="predicted"/>
<keyword evidence="2" id="KW-1185">Reference proteome</keyword>
<evidence type="ECO:0000313" key="2">
    <source>
        <dbReference type="Proteomes" id="UP000692954"/>
    </source>
</evidence>
<dbReference type="AlphaFoldDB" id="A0A8S1KGN7"/>
<dbReference type="OrthoDB" id="282495at2759"/>
<name>A0A8S1KGN7_9CILI</name>
<dbReference type="EMBL" id="CAJJDN010000008">
    <property type="protein sequence ID" value="CAD8054359.1"/>
    <property type="molecule type" value="Genomic_DNA"/>
</dbReference>
<accession>A0A8S1KGN7</accession>
<gene>
    <name evidence="1" type="ORF">PSON_ATCC_30995.1.T0080245</name>
</gene>